<gene>
    <name evidence="2" type="ORF">GH723_00685</name>
</gene>
<reference evidence="2 3" key="1">
    <citation type="submission" date="2019-11" db="EMBL/GenBank/DDBJ databases">
        <authorList>
            <person name="He Y."/>
        </authorList>
    </citation>
    <scope>NUCLEOTIDE SEQUENCE [LARGE SCALE GENOMIC DNA]</scope>
    <source>
        <strain evidence="2 3">SCSIO 58843</strain>
    </source>
</reference>
<dbReference type="Proteomes" id="UP000334019">
    <property type="component" value="Chromosome"/>
</dbReference>
<evidence type="ECO:0000313" key="3">
    <source>
        <dbReference type="Proteomes" id="UP000334019"/>
    </source>
</evidence>
<proteinExistence type="predicted"/>
<dbReference type="InterPro" id="IPR025159">
    <property type="entry name" value="AbiEi_N"/>
</dbReference>
<protein>
    <recommendedName>
        <fullName evidence="1">AbiEi antitoxin N-terminal domain-containing protein</fullName>
    </recommendedName>
</protein>
<accession>A0A5Q2RDG4</accession>
<keyword evidence="3" id="KW-1185">Reference proteome</keyword>
<dbReference type="KEGG" id="atq:GH723_00685"/>
<feature type="domain" description="AbiEi antitoxin N-terminal" evidence="1">
    <location>
        <begin position="8"/>
        <end position="53"/>
    </location>
</feature>
<name>A0A5Q2RDG4_9ACTN</name>
<organism evidence="2 3">
    <name type="scientific">Actinomarinicola tropica</name>
    <dbReference type="NCBI Taxonomy" id="2789776"/>
    <lineage>
        <taxon>Bacteria</taxon>
        <taxon>Bacillati</taxon>
        <taxon>Actinomycetota</taxon>
        <taxon>Acidimicrobiia</taxon>
        <taxon>Acidimicrobiales</taxon>
        <taxon>Iamiaceae</taxon>
        <taxon>Actinomarinicola</taxon>
    </lineage>
</organism>
<evidence type="ECO:0000313" key="2">
    <source>
        <dbReference type="EMBL" id="QGG93744.1"/>
    </source>
</evidence>
<sequence length="311" mass="33928">MSTVDGALAALARTQHGLVTRDQAFELGATSGMLSRRARSGRIERVLPGVLRIGGAPVTFAQRLLGAVLWAGEGALASHRAAARVHGALSRGSVPIEITVPYERNPRHRGIRVHRSLDLCRADPVVVDGIPVTGLARSILDLGAVAPAQVTRAVNAARRAEAIEWDDLLRVLVTHERQGRRGVAALRSVLAPHYRDLLTDSSTEDRAYAILERSAVVPLPVSQHPVVCADGVEVTVDFAWPEHRALLEVYGVDHLTNEPLQHLDLHRRNQIELAGYRLLVYTGRLLDRQPDQFVRDVRGMLAQAGCPLPLL</sequence>
<dbReference type="RefSeq" id="WP_153757850.1">
    <property type="nucleotide sequence ID" value="NZ_CP045851.1"/>
</dbReference>
<dbReference type="AlphaFoldDB" id="A0A5Q2RDG4"/>
<dbReference type="EMBL" id="CP045851">
    <property type="protein sequence ID" value="QGG93744.1"/>
    <property type="molecule type" value="Genomic_DNA"/>
</dbReference>
<evidence type="ECO:0000259" key="1">
    <source>
        <dbReference type="Pfam" id="PF13338"/>
    </source>
</evidence>
<dbReference type="Pfam" id="PF13338">
    <property type="entry name" value="AbiEi_4"/>
    <property type="match status" value="1"/>
</dbReference>